<dbReference type="PANTHER" id="PTHR30040:SF2">
    <property type="entry name" value="FAD:PROTEIN FMN TRANSFERASE"/>
    <property type="match status" value="1"/>
</dbReference>
<feature type="chain" id="PRO_5039952003" description="FAD:protein FMN transferase" evidence="13">
    <location>
        <begin position="30"/>
        <end position="364"/>
    </location>
</feature>
<feature type="signal peptide" evidence="13">
    <location>
        <begin position="1"/>
        <end position="29"/>
    </location>
</feature>
<dbReference type="RefSeq" id="WP_078276033.1">
    <property type="nucleotide sequence ID" value="NZ_MUXU01000022.1"/>
</dbReference>
<keyword evidence="14" id="KW-0449">Lipoprotein</keyword>
<comment type="similarity">
    <text evidence="1 11">Belongs to the ApbE family.</text>
</comment>
<evidence type="ECO:0000256" key="11">
    <source>
        <dbReference type="PIRNR" id="PIRNR006268"/>
    </source>
</evidence>
<dbReference type="InterPro" id="IPR003374">
    <property type="entry name" value="ApbE-like_sf"/>
</dbReference>
<keyword evidence="7 11" id="KW-0274">FAD</keyword>
<protein>
    <recommendedName>
        <fullName evidence="3 11">FAD:protein FMN transferase</fullName>
        <ecNumber evidence="2 11">2.7.1.180</ecNumber>
    </recommendedName>
    <alternativeName>
        <fullName evidence="9 11">Flavin transferase</fullName>
    </alternativeName>
</protein>
<dbReference type="EC" id="2.7.1.180" evidence="2 11"/>
<proteinExistence type="inferred from homology"/>
<evidence type="ECO:0000256" key="5">
    <source>
        <dbReference type="ARBA" id="ARBA00022679"/>
    </source>
</evidence>
<dbReference type="PANTHER" id="PTHR30040">
    <property type="entry name" value="THIAMINE BIOSYNTHESIS LIPOPROTEIN APBE"/>
    <property type="match status" value="1"/>
</dbReference>
<sequence length="364" mass="38993">MNFTQIFAAKHAFIPSVLCAVLACGTLSACTPNTDAINQQASYQRLEGQTMGTSYHITFKVPANADISAIQASIDARLDTINQSMSTYMDDSTISKFNRLDAHQPMVVDADFIKVLQDSREIFTKSGGSFDPTVYPLVELWGFGSKFSVERLQSPPSQDEIAAVKDSIGLDKVALDGDKLSKTHAGVGLDFSAIAKGYGVDVIAQVLHDDYQIQDYLVEIGGEVASRGTNAKSQAWTLAVDAPIADSTTANREIIATITQTDGQLNMATSGGYRNAIEYDGVRYSHTIDPRTDSPVANSAPSVTVLADTTALADGWATALTALPYDEALALANTQNIKALFVIENPNSKGFSVVKSEAYQKLGL</sequence>
<evidence type="ECO:0000256" key="9">
    <source>
        <dbReference type="ARBA" id="ARBA00031306"/>
    </source>
</evidence>
<evidence type="ECO:0000256" key="4">
    <source>
        <dbReference type="ARBA" id="ARBA00022630"/>
    </source>
</evidence>
<accession>A0A378R8X1</accession>
<dbReference type="AlphaFoldDB" id="A0A378R8X1"/>
<dbReference type="EMBL" id="UGQE01000004">
    <property type="protein sequence ID" value="STZ13920.1"/>
    <property type="molecule type" value="Genomic_DNA"/>
</dbReference>
<keyword evidence="6 11" id="KW-0479">Metal-binding</keyword>
<evidence type="ECO:0000313" key="15">
    <source>
        <dbReference type="Proteomes" id="UP000255279"/>
    </source>
</evidence>
<dbReference type="SUPFAM" id="SSF143631">
    <property type="entry name" value="ApbE-like"/>
    <property type="match status" value="1"/>
</dbReference>
<feature type="binding site" evidence="12">
    <location>
        <position position="193"/>
    </location>
    <ligand>
        <name>Mg(2+)</name>
        <dbReference type="ChEBI" id="CHEBI:18420"/>
    </ligand>
</feature>
<evidence type="ECO:0000256" key="3">
    <source>
        <dbReference type="ARBA" id="ARBA00016337"/>
    </source>
</evidence>
<dbReference type="OrthoDB" id="9778595at2"/>
<evidence type="ECO:0000256" key="10">
    <source>
        <dbReference type="ARBA" id="ARBA00048540"/>
    </source>
</evidence>
<feature type="binding site" evidence="12">
    <location>
        <position position="314"/>
    </location>
    <ligand>
        <name>Mg(2+)</name>
        <dbReference type="ChEBI" id="CHEBI:18420"/>
    </ligand>
</feature>
<dbReference type="Pfam" id="PF02424">
    <property type="entry name" value="ApbE"/>
    <property type="match status" value="1"/>
</dbReference>
<dbReference type="Gene3D" id="3.10.520.10">
    <property type="entry name" value="ApbE-like domains"/>
    <property type="match status" value="1"/>
</dbReference>
<reference evidence="14 15" key="1">
    <citation type="submission" date="2018-06" db="EMBL/GenBank/DDBJ databases">
        <authorList>
            <consortium name="Pathogen Informatics"/>
            <person name="Doyle S."/>
        </authorList>
    </citation>
    <scope>NUCLEOTIDE SEQUENCE [LARGE SCALE GENOMIC DNA]</scope>
    <source>
        <strain evidence="14 15">NCTC10293</strain>
    </source>
</reference>
<dbReference type="GO" id="GO:0046872">
    <property type="term" value="F:metal ion binding"/>
    <property type="evidence" value="ECO:0007669"/>
    <property type="project" value="UniProtKB-UniRule"/>
</dbReference>
<evidence type="ECO:0000256" key="7">
    <source>
        <dbReference type="ARBA" id="ARBA00022827"/>
    </source>
</evidence>
<evidence type="ECO:0000313" key="14">
    <source>
        <dbReference type="EMBL" id="STZ13920.1"/>
    </source>
</evidence>
<keyword evidence="13" id="KW-0732">Signal</keyword>
<dbReference type="InterPro" id="IPR024932">
    <property type="entry name" value="ApbE"/>
</dbReference>
<evidence type="ECO:0000256" key="8">
    <source>
        <dbReference type="ARBA" id="ARBA00022842"/>
    </source>
</evidence>
<dbReference type="Proteomes" id="UP000255279">
    <property type="component" value="Unassembled WGS sequence"/>
</dbReference>
<evidence type="ECO:0000256" key="6">
    <source>
        <dbReference type="ARBA" id="ARBA00022723"/>
    </source>
</evidence>
<evidence type="ECO:0000256" key="12">
    <source>
        <dbReference type="PIRSR" id="PIRSR006268-2"/>
    </source>
</evidence>
<keyword evidence="5 11" id="KW-0808">Transferase</keyword>
<name>A0A378R8X1_9GAMM</name>
<evidence type="ECO:0000256" key="2">
    <source>
        <dbReference type="ARBA" id="ARBA00011955"/>
    </source>
</evidence>
<feature type="binding site" evidence="12">
    <location>
        <position position="318"/>
    </location>
    <ligand>
        <name>Mg(2+)</name>
        <dbReference type="ChEBI" id="CHEBI:18420"/>
    </ligand>
</feature>
<comment type="catalytic activity">
    <reaction evidence="10 11">
        <text>L-threonyl-[protein] + FAD = FMN-L-threonyl-[protein] + AMP + H(+)</text>
        <dbReference type="Rhea" id="RHEA:36847"/>
        <dbReference type="Rhea" id="RHEA-COMP:11060"/>
        <dbReference type="Rhea" id="RHEA-COMP:11061"/>
        <dbReference type="ChEBI" id="CHEBI:15378"/>
        <dbReference type="ChEBI" id="CHEBI:30013"/>
        <dbReference type="ChEBI" id="CHEBI:57692"/>
        <dbReference type="ChEBI" id="CHEBI:74257"/>
        <dbReference type="ChEBI" id="CHEBI:456215"/>
        <dbReference type="EC" id="2.7.1.180"/>
    </reaction>
</comment>
<keyword evidence="4 11" id="KW-0285">Flavoprotein</keyword>
<comment type="cofactor">
    <cofactor evidence="12">
        <name>Mg(2+)</name>
        <dbReference type="ChEBI" id="CHEBI:18420"/>
    </cofactor>
    <cofactor evidence="12">
        <name>Mn(2+)</name>
        <dbReference type="ChEBI" id="CHEBI:29035"/>
    </cofactor>
    <text evidence="12">Magnesium. Can also use manganese.</text>
</comment>
<dbReference type="PIRSF" id="PIRSF006268">
    <property type="entry name" value="ApbE"/>
    <property type="match status" value="1"/>
</dbReference>
<evidence type="ECO:0000256" key="13">
    <source>
        <dbReference type="SAM" id="SignalP"/>
    </source>
</evidence>
<evidence type="ECO:0000256" key="1">
    <source>
        <dbReference type="ARBA" id="ARBA00008282"/>
    </source>
</evidence>
<keyword evidence="8 11" id="KW-0460">Magnesium</keyword>
<dbReference type="GO" id="GO:0016740">
    <property type="term" value="F:transferase activity"/>
    <property type="evidence" value="ECO:0007669"/>
    <property type="project" value="UniProtKB-UniRule"/>
</dbReference>
<gene>
    <name evidence="14" type="primary">apbE</name>
    <name evidence="14" type="ORF">NCTC10293_01499</name>
</gene>
<organism evidence="14 15">
    <name type="scientific">Moraxella caviae</name>
    <dbReference type="NCBI Taxonomy" id="34060"/>
    <lineage>
        <taxon>Bacteria</taxon>
        <taxon>Pseudomonadati</taxon>
        <taxon>Pseudomonadota</taxon>
        <taxon>Gammaproteobacteria</taxon>
        <taxon>Moraxellales</taxon>
        <taxon>Moraxellaceae</taxon>
        <taxon>Moraxella</taxon>
    </lineage>
</organism>